<accession>A0A5A7P7Z8</accession>
<evidence type="ECO:0000256" key="8">
    <source>
        <dbReference type="SAM" id="SignalP"/>
    </source>
</evidence>
<comment type="similarity">
    <text evidence="1">Belongs to the peptidase A1 family.</text>
</comment>
<evidence type="ECO:0000256" key="2">
    <source>
        <dbReference type="ARBA" id="ARBA00022670"/>
    </source>
</evidence>
<name>A0A5A7P7Z8_STRAF</name>
<evidence type="ECO:0000256" key="1">
    <source>
        <dbReference type="ARBA" id="ARBA00007447"/>
    </source>
</evidence>
<dbReference type="Pfam" id="PF14541">
    <property type="entry name" value="TAXi_C"/>
    <property type="match status" value="1"/>
</dbReference>
<dbReference type="InterPro" id="IPR021109">
    <property type="entry name" value="Peptidase_aspartic_dom_sf"/>
</dbReference>
<proteinExistence type="inferred from homology"/>
<evidence type="ECO:0000259" key="9">
    <source>
        <dbReference type="PROSITE" id="PS51767"/>
    </source>
</evidence>
<evidence type="ECO:0000256" key="7">
    <source>
        <dbReference type="SAM" id="Phobius"/>
    </source>
</evidence>
<dbReference type="CDD" id="cd05476">
    <property type="entry name" value="pepsin_A_like_plant"/>
    <property type="match status" value="1"/>
</dbReference>
<reference evidence="11" key="1">
    <citation type="journal article" date="2019" name="Curr. Biol.">
        <title>Genome Sequence of Striga asiatica Provides Insight into the Evolution of Plant Parasitism.</title>
        <authorList>
            <person name="Yoshida S."/>
            <person name="Kim S."/>
            <person name="Wafula E.K."/>
            <person name="Tanskanen J."/>
            <person name="Kim Y.M."/>
            <person name="Honaas L."/>
            <person name="Yang Z."/>
            <person name="Spallek T."/>
            <person name="Conn C.E."/>
            <person name="Ichihashi Y."/>
            <person name="Cheong K."/>
            <person name="Cui S."/>
            <person name="Der J.P."/>
            <person name="Gundlach H."/>
            <person name="Jiao Y."/>
            <person name="Hori C."/>
            <person name="Ishida J.K."/>
            <person name="Kasahara H."/>
            <person name="Kiba T."/>
            <person name="Kim M.S."/>
            <person name="Koo N."/>
            <person name="Laohavisit A."/>
            <person name="Lee Y.H."/>
            <person name="Lumba S."/>
            <person name="McCourt P."/>
            <person name="Mortimer J.C."/>
            <person name="Mutuku J.M."/>
            <person name="Nomura T."/>
            <person name="Sasaki-Sekimoto Y."/>
            <person name="Seto Y."/>
            <person name="Wang Y."/>
            <person name="Wakatake T."/>
            <person name="Sakakibara H."/>
            <person name="Demura T."/>
            <person name="Yamaguchi S."/>
            <person name="Yoneyama K."/>
            <person name="Manabe R.I."/>
            <person name="Nelson D.C."/>
            <person name="Schulman A.H."/>
            <person name="Timko M.P."/>
            <person name="dePamphilis C.W."/>
            <person name="Choi D."/>
            <person name="Shirasu K."/>
        </authorList>
    </citation>
    <scope>NUCLEOTIDE SEQUENCE [LARGE SCALE GENOMIC DNA]</scope>
    <source>
        <strain evidence="11">cv. UVA1</strain>
    </source>
</reference>
<keyword evidence="11" id="KW-1185">Reference proteome</keyword>
<dbReference type="InterPro" id="IPR033121">
    <property type="entry name" value="PEPTIDASE_A1"/>
</dbReference>
<feature type="active site" evidence="6">
    <location>
        <position position="94"/>
    </location>
</feature>
<dbReference type="InterPro" id="IPR032861">
    <property type="entry name" value="TAXi_N"/>
</dbReference>
<keyword evidence="4" id="KW-0378">Hydrolase</keyword>
<keyword evidence="3" id="KW-0064">Aspartyl protease</keyword>
<dbReference type="SUPFAM" id="SSF50630">
    <property type="entry name" value="Acid proteases"/>
    <property type="match status" value="1"/>
</dbReference>
<dbReference type="Gene3D" id="2.40.70.10">
    <property type="entry name" value="Acid Proteases"/>
    <property type="match status" value="2"/>
</dbReference>
<protein>
    <submittedName>
        <fullName evidence="10">Eukaryotic aspartyl protease family protein</fullName>
    </submittedName>
</protein>
<comment type="caution">
    <text evidence="10">The sequence shown here is derived from an EMBL/GenBank/DDBJ whole genome shotgun (WGS) entry which is preliminary data.</text>
</comment>
<feature type="active site" evidence="6">
    <location>
        <position position="351"/>
    </location>
</feature>
<evidence type="ECO:0000256" key="3">
    <source>
        <dbReference type="ARBA" id="ARBA00022750"/>
    </source>
</evidence>
<dbReference type="Proteomes" id="UP000325081">
    <property type="component" value="Unassembled WGS sequence"/>
</dbReference>
<feature type="transmembrane region" description="Helical" evidence="7">
    <location>
        <begin position="296"/>
        <end position="314"/>
    </location>
</feature>
<keyword evidence="7" id="KW-0812">Transmembrane</keyword>
<dbReference type="GO" id="GO:0004190">
    <property type="term" value="F:aspartic-type endopeptidase activity"/>
    <property type="evidence" value="ECO:0007669"/>
    <property type="project" value="UniProtKB-KW"/>
</dbReference>
<organism evidence="10 11">
    <name type="scientific">Striga asiatica</name>
    <name type="common">Asiatic witchweed</name>
    <name type="synonym">Buchnera asiatica</name>
    <dbReference type="NCBI Taxonomy" id="4170"/>
    <lineage>
        <taxon>Eukaryota</taxon>
        <taxon>Viridiplantae</taxon>
        <taxon>Streptophyta</taxon>
        <taxon>Embryophyta</taxon>
        <taxon>Tracheophyta</taxon>
        <taxon>Spermatophyta</taxon>
        <taxon>Magnoliopsida</taxon>
        <taxon>eudicotyledons</taxon>
        <taxon>Gunneridae</taxon>
        <taxon>Pentapetalae</taxon>
        <taxon>asterids</taxon>
        <taxon>lamiids</taxon>
        <taxon>Lamiales</taxon>
        <taxon>Orobanchaceae</taxon>
        <taxon>Buchnereae</taxon>
        <taxon>Striga</taxon>
    </lineage>
</organism>
<keyword evidence="7" id="KW-0472">Membrane</keyword>
<dbReference type="Pfam" id="PF14543">
    <property type="entry name" value="TAXi_N"/>
    <property type="match status" value="1"/>
</dbReference>
<dbReference type="GO" id="GO:0006508">
    <property type="term" value="P:proteolysis"/>
    <property type="evidence" value="ECO:0007669"/>
    <property type="project" value="UniProtKB-KW"/>
</dbReference>
<dbReference type="AlphaFoldDB" id="A0A5A7P7Z8"/>
<dbReference type="PANTHER" id="PTHR13683">
    <property type="entry name" value="ASPARTYL PROTEASES"/>
    <property type="match status" value="1"/>
</dbReference>
<keyword evidence="8" id="KW-0732">Signal</keyword>
<dbReference type="PRINTS" id="PR00792">
    <property type="entry name" value="PEPSIN"/>
</dbReference>
<keyword evidence="2 10" id="KW-0645">Protease</keyword>
<evidence type="ECO:0000256" key="4">
    <source>
        <dbReference type="ARBA" id="ARBA00022801"/>
    </source>
</evidence>
<sequence>MESLSLLSVLALLFSIQLMWAVTGNIVFRVNHKYGGRSNKALGELRAHDARRHGRMLAALDFPLGGDGSPTGAALYFTKVTIGTPPVDYHVQVDTGSDILWVNCQNCQRCPAKSDLKISLKRYDLSASSTGELISCDDDFCTIAVDLHNSDCKKGMNCEYFVAYGDGSRTEGYFVRDQFRLDQVSGDLQTSTMNGSISFGYSFNNYNPNTEIAPKKRWIVQCSAKQSGQLGSSSEAVDGLIGFGQANSSILSQLASAGKVKKVFSHCLDSNKGGGIFAIGEVVQPKVNRTPLVPNSYVTSIFCYNFAVSVLAIIRMQHYNVILKSVEVGGQFLNLPTDIFDAGSNRGTIIDSGTTLAYLPSVVYQQLMSKVMEQQPDLQTHVVEQQFRCLCVDDGFPVVKFHFEGSLILTVYPHEYLFEISDNEYCIGWQNSASQTKDGQDMTLLGDIVLSDKLVYYDLENQTIGWAQYNCSSSIRVKDGMTGSAYAVNAHDLSSSTLSPSKLNFVSSLLFIAVIFKLIE</sequence>
<dbReference type="EMBL" id="BKCP01003335">
    <property type="protein sequence ID" value="GER28832.1"/>
    <property type="molecule type" value="Genomic_DNA"/>
</dbReference>
<feature type="chain" id="PRO_5022707216" evidence="8">
    <location>
        <begin position="22"/>
        <end position="520"/>
    </location>
</feature>
<dbReference type="InterPro" id="IPR001461">
    <property type="entry name" value="Aspartic_peptidase_A1"/>
</dbReference>
<evidence type="ECO:0000313" key="11">
    <source>
        <dbReference type="Proteomes" id="UP000325081"/>
    </source>
</evidence>
<dbReference type="PANTHER" id="PTHR13683:SF768">
    <property type="entry name" value="EUKARYOTIC ASPARTYL PROTEASE FAMILY PROTEIN"/>
    <property type="match status" value="1"/>
</dbReference>
<dbReference type="OrthoDB" id="2747330at2759"/>
<evidence type="ECO:0000313" key="10">
    <source>
        <dbReference type="EMBL" id="GER28832.1"/>
    </source>
</evidence>
<feature type="domain" description="Peptidase A1" evidence="9">
    <location>
        <begin position="76"/>
        <end position="467"/>
    </location>
</feature>
<keyword evidence="7" id="KW-1133">Transmembrane helix</keyword>
<keyword evidence="5" id="KW-0325">Glycoprotein</keyword>
<feature type="signal peptide" evidence="8">
    <location>
        <begin position="1"/>
        <end position="21"/>
    </location>
</feature>
<gene>
    <name evidence="10" type="ORF">STAS_04654</name>
</gene>
<evidence type="ECO:0000256" key="5">
    <source>
        <dbReference type="ARBA" id="ARBA00023180"/>
    </source>
</evidence>
<dbReference type="InterPro" id="IPR032799">
    <property type="entry name" value="TAXi_C"/>
</dbReference>
<dbReference type="PROSITE" id="PS51767">
    <property type="entry name" value="PEPTIDASE_A1"/>
    <property type="match status" value="1"/>
</dbReference>
<dbReference type="InterPro" id="IPR034161">
    <property type="entry name" value="Pepsin-like_plant"/>
</dbReference>
<evidence type="ECO:0000256" key="6">
    <source>
        <dbReference type="PIRSR" id="PIRSR601461-1"/>
    </source>
</evidence>
<dbReference type="CDD" id="cd05470">
    <property type="entry name" value="pepsin_retropepsin_like"/>
    <property type="match status" value="1"/>
</dbReference>